<dbReference type="SUPFAM" id="SSF90229">
    <property type="entry name" value="CCCH zinc finger"/>
    <property type="match status" value="1"/>
</dbReference>
<dbReference type="InterPro" id="IPR039171">
    <property type="entry name" value="Cwc2/Slt11"/>
</dbReference>
<evidence type="ECO:0000256" key="7">
    <source>
        <dbReference type="ARBA" id="ARBA00022833"/>
    </source>
</evidence>
<dbReference type="AlphaFoldDB" id="A0A9W8JRI9"/>
<evidence type="ECO:0000256" key="2">
    <source>
        <dbReference type="ARBA" id="ARBA00007781"/>
    </source>
</evidence>
<dbReference type="PROSITE" id="PS50103">
    <property type="entry name" value="ZF_C3H1"/>
    <property type="match status" value="1"/>
</dbReference>
<dbReference type="PANTHER" id="PTHR14089:SF6">
    <property type="entry name" value="PRE-MRNA-SPLICING FACTOR RBM22"/>
    <property type="match status" value="1"/>
</dbReference>
<keyword evidence="8 10" id="KW-0694">RNA-binding</keyword>
<dbReference type="OrthoDB" id="10259600at2759"/>
<dbReference type="Proteomes" id="UP001140091">
    <property type="component" value="Unassembled WGS sequence"/>
</dbReference>
<name>A0A9W8JRI9_9AGAR</name>
<keyword evidence="6 11" id="KW-0863">Zinc-finger</keyword>
<dbReference type="GO" id="GO:0071007">
    <property type="term" value="C:U2-type catalytic step 2 spliceosome"/>
    <property type="evidence" value="ECO:0007669"/>
    <property type="project" value="TreeGrafter"/>
</dbReference>
<evidence type="ECO:0000256" key="12">
    <source>
        <dbReference type="SAM" id="MobiDB-lite"/>
    </source>
</evidence>
<evidence type="ECO:0000256" key="5">
    <source>
        <dbReference type="ARBA" id="ARBA00022723"/>
    </source>
</evidence>
<comment type="caution">
    <text evidence="15">The sequence shown here is derived from an EMBL/GenBank/DDBJ whole genome shotgun (WGS) entry which is preliminary data.</text>
</comment>
<keyword evidence="16" id="KW-1185">Reference proteome</keyword>
<evidence type="ECO:0000256" key="9">
    <source>
        <dbReference type="ARBA" id="ARBA00030793"/>
    </source>
</evidence>
<dbReference type="GO" id="GO:0008270">
    <property type="term" value="F:zinc ion binding"/>
    <property type="evidence" value="ECO:0007669"/>
    <property type="project" value="UniProtKB-KW"/>
</dbReference>
<feature type="non-terminal residue" evidence="15">
    <location>
        <position position="221"/>
    </location>
</feature>
<dbReference type="InterPro" id="IPR000504">
    <property type="entry name" value="RRM_dom"/>
</dbReference>
<feature type="region of interest" description="Disordered" evidence="12">
    <location>
        <begin position="197"/>
        <end position="221"/>
    </location>
</feature>
<evidence type="ECO:0000256" key="1">
    <source>
        <dbReference type="ARBA" id="ARBA00004496"/>
    </source>
</evidence>
<organism evidence="15 16">
    <name type="scientific">Candolleomyces eurysporus</name>
    <dbReference type="NCBI Taxonomy" id="2828524"/>
    <lineage>
        <taxon>Eukaryota</taxon>
        <taxon>Fungi</taxon>
        <taxon>Dikarya</taxon>
        <taxon>Basidiomycota</taxon>
        <taxon>Agaricomycotina</taxon>
        <taxon>Agaricomycetes</taxon>
        <taxon>Agaricomycetidae</taxon>
        <taxon>Agaricales</taxon>
        <taxon>Agaricineae</taxon>
        <taxon>Psathyrellaceae</taxon>
        <taxon>Candolleomyces</taxon>
    </lineage>
</organism>
<reference evidence="15" key="1">
    <citation type="submission" date="2022-06" db="EMBL/GenBank/DDBJ databases">
        <title>Genome Sequence of Candolleomyces eurysporus.</title>
        <authorList>
            <person name="Buettner E."/>
        </authorList>
    </citation>
    <scope>NUCLEOTIDE SEQUENCE</scope>
    <source>
        <strain evidence="15">VTCC 930004</strain>
    </source>
</reference>
<dbReference type="Pfam" id="PF25584">
    <property type="entry name" value="zf-CCCH_RBM22"/>
    <property type="match status" value="1"/>
</dbReference>
<keyword evidence="5 11" id="KW-0479">Metal-binding</keyword>
<dbReference type="PROSITE" id="PS50102">
    <property type="entry name" value="RRM"/>
    <property type="match status" value="1"/>
</dbReference>
<evidence type="ECO:0000313" key="15">
    <source>
        <dbReference type="EMBL" id="KAJ2935628.1"/>
    </source>
</evidence>
<evidence type="ECO:0000256" key="3">
    <source>
        <dbReference type="ARBA" id="ARBA00020031"/>
    </source>
</evidence>
<proteinExistence type="inferred from homology"/>
<evidence type="ECO:0000256" key="10">
    <source>
        <dbReference type="PROSITE-ProRule" id="PRU00176"/>
    </source>
</evidence>
<evidence type="ECO:0000256" key="8">
    <source>
        <dbReference type="ARBA" id="ARBA00022884"/>
    </source>
</evidence>
<dbReference type="GO" id="GO:0071006">
    <property type="term" value="C:U2-type catalytic step 1 spliceosome"/>
    <property type="evidence" value="ECO:0007669"/>
    <property type="project" value="TreeGrafter"/>
</dbReference>
<accession>A0A9W8JRI9</accession>
<keyword evidence="7 11" id="KW-0862">Zinc</keyword>
<gene>
    <name evidence="15" type="ORF">H1R20_g1466</name>
</gene>
<dbReference type="PANTHER" id="PTHR14089">
    <property type="entry name" value="PRE-MRNA-SPLICING FACTOR RBM22"/>
    <property type="match status" value="1"/>
</dbReference>
<feature type="zinc finger region" description="C3H1-type" evidence="11">
    <location>
        <begin position="38"/>
        <end position="65"/>
    </location>
</feature>
<evidence type="ECO:0000256" key="11">
    <source>
        <dbReference type="PROSITE-ProRule" id="PRU00723"/>
    </source>
</evidence>
<comment type="similarity">
    <text evidence="2">Belongs to the SLT11 family.</text>
</comment>
<dbReference type="SMART" id="SM00356">
    <property type="entry name" value="ZnF_C3H1"/>
    <property type="match status" value="1"/>
</dbReference>
<dbReference type="Gene3D" id="4.10.1000.10">
    <property type="entry name" value="Zinc finger, CCCH-type"/>
    <property type="match status" value="1"/>
</dbReference>
<dbReference type="EMBL" id="JANBPK010000437">
    <property type="protein sequence ID" value="KAJ2935628.1"/>
    <property type="molecule type" value="Genomic_DNA"/>
</dbReference>
<evidence type="ECO:0000259" key="13">
    <source>
        <dbReference type="PROSITE" id="PS50102"/>
    </source>
</evidence>
<comment type="subcellular location">
    <subcellularLocation>
        <location evidence="1">Cytoplasm</location>
    </subcellularLocation>
</comment>
<dbReference type="InterPro" id="IPR057674">
    <property type="entry name" value="Znf-CCCH_RBM22"/>
</dbReference>
<dbReference type="InterPro" id="IPR036855">
    <property type="entry name" value="Znf_CCCH_sf"/>
</dbReference>
<dbReference type="SUPFAM" id="SSF54928">
    <property type="entry name" value="RNA-binding domain, RBD"/>
    <property type="match status" value="1"/>
</dbReference>
<dbReference type="GO" id="GO:0017070">
    <property type="term" value="F:U6 snRNA binding"/>
    <property type="evidence" value="ECO:0007669"/>
    <property type="project" value="TreeGrafter"/>
</dbReference>
<sequence length="221" mass="23637">MEAKMEGGQKTGLQLKGTSVAGKEMLKQLARSDPYYKRNRPHICSFYLKGECNRGDDCPYRHEQPPENAASSSSSGGPTGQSAQQSIQDRYHGTNDAVAKRLLTSYADTQGLAPPADASITSLFITSLPQNATEASVRTAIVQSIPSLDLQKIKSVVHVAKSRCAFANFKDRESAELAAVAWAPGFEVDGQKVTVKWGRSRPAKAPSNDARPAGEATAVAS</sequence>
<dbReference type="Gene3D" id="3.30.70.330">
    <property type="match status" value="1"/>
</dbReference>
<evidence type="ECO:0000313" key="16">
    <source>
        <dbReference type="Proteomes" id="UP001140091"/>
    </source>
</evidence>
<feature type="domain" description="C3H1-type" evidence="14">
    <location>
        <begin position="38"/>
        <end position="65"/>
    </location>
</feature>
<dbReference type="GO" id="GO:0000974">
    <property type="term" value="C:Prp19 complex"/>
    <property type="evidence" value="ECO:0007669"/>
    <property type="project" value="TreeGrafter"/>
</dbReference>
<dbReference type="InterPro" id="IPR012677">
    <property type="entry name" value="Nucleotide-bd_a/b_plait_sf"/>
</dbReference>
<evidence type="ECO:0000256" key="4">
    <source>
        <dbReference type="ARBA" id="ARBA00022490"/>
    </source>
</evidence>
<evidence type="ECO:0000256" key="6">
    <source>
        <dbReference type="ARBA" id="ARBA00022771"/>
    </source>
</evidence>
<dbReference type="SMART" id="SM00360">
    <property type="entry name" value="RRM"/>
    <property type="match status" value="1"/>
</dbReference>
<feature type="compositionally biased region" description="Low complexity" evidence="12">
    <location>
        <begin position="69"/>
        <end position="86"/>
    </location>
</feature>
<protein>
    <recommendedName>
        <fullName evidence="3">Pre-mRNA-splicing factor RBM22</fullName>
    </recommendedName>
    <alternativeName>
        <fullName evidence="9">RNA-binding motif protein 22</fullName>
    </alternativeName>
</protein>
<evidence type="ECO:0000259" key="14">
    <source>
        <dbReference type="PROSITE" id="PS50103"/>
    </source>
</evidence>
<feature type="region of interest" description="Disordered" evidence="12">
    <location>
        <begin position="58"/>
        <end position="89"/>
    </location>
</feature>
<feature type="domain" description="RRM" evidence="13">
    <location>
        <begin position="121"/>
        <end position="200"/>
    </location>
</feature>
<keyword evidence="4" id="KW-0963">Cytoplasm</keyword>
<dbReference type="GO" id="GO:0036002">
    <property type="term" value="F:pre-mRNA binding"/>
    <property type="evidence" value="ECO:0007669"/>
    <property type="project" value="TreeGrafter"/>
</dbReference>
<dbReference type="InterPro" id="IPR000571">
    <property type="entry name" value="Znf_CCCH"/>
</dbReference>
<dbReference type="InterPro" id="IPR035979">
    <property type="entry name" value="RBD_domain_sf"/>
</dbReference>